<dbReference type="InterPro" id="IPR035093">
    <property type="entry name" value="RelE/ParE_toxin_dom_sf"/>
</dbReference>
<dbReference type="EMBL" id="CACVAR010000235">
    <property type="protein sequence ID" value="CAA6814118.1"/>
    <property type="molecule type" value="Genomic_DNA"/>
</dbReference>
<evidence type="ECO:0000256" key="1">
    <source>
        <dbReference type="ARBA" id="ARBA00022649"/>
    </source>
</evidence>
<evidence type="ECO:0000313" key="2">
    <source>
        <dbReference type="EMBL" id="CAA6807224.1"/>
    </source>
</evidence>
<dbReference type="NCBIfam" id="TIGR02385">
    <property type="entry name" value="RelE_StbE"/>
    <property type="match status" value="1"/>
</dbReference>
<reference evidence="2" key="1">
    <citation type="submission" date="2020-01" db="EMBL/GenBank/DDBJ databases">
        <authorList>
            <person name="Meier V. D."/>
            <person name="Meier V D."/>
        </authorList>
    </citation>
    <scope>NUCLEOTIDE SEQUENCE</scope>
    <source>
        <strain evidence="2">HLG_WM_MAG_02</strain>
        <strain evidence="3">HLG_WM_MAG_03</strain>
    </source>
</reference>
<sequence length="90" mass="10625">MHEIKFADGYEKRAIKFLKKHKDIYPQYEKTIELLQHNPQHPSLRLHKLQGKMASFSSVSINMKYRVVIDFIIVDEVIILIDIGSHDDVY</sequence>
<dbReference type="AlphaFoldDB" id="A0A6S6SFP0"/>
<evidence type="ECO:0000313" key="3">
    <source>
        <dbReference type="EMBL" id="CAA6814118.1"/>
    </source>
</evidence>
<gene>
    <name evidence="2" type="ORF">HELGO_WM33827</name>
    <name evidence="3" type="ORF">HELGO_WM43899</name>
</gene>
<protein>
    <submittedName>
        <fullName evidence="2">Addiction module toxin, RelE/StbE family</fullName>
    </submittedName>
</protein>
<name>A0A6S6SFP0_9BACT</name>
<dbReference type="InterPro" id="IPR007712">
    <property type="entry name" value="RelE/ParE_toxin"/>
</dbReference>
<keyword evidence="1" id="KW-1277">Toxin-antitoxin system</keyword>
<organism evidence="2">
    <name type="scientific">uncultured Sulfurovum sp</name>
    <dbReference type="NCBI Taxonomy" id="269237"/>
    <lineage>
        <taxon>Bacteria</taxon>
        <taxon>Pseudomonadati</taxon>
        <taxon>Campylobacterota</taxon>
        <taxon>Epsilonproteobacteria</taxon>
        <taxon>Campylobacterales</taxon>
        <taxon>Sulfurovaceae</taxon>
        <taxon>Sulfurovum</taxon>
        <taxon>environmental samples</taxon>
    </lineage>
</organism>
<proteinExistence type="predicted"/>
<accession>A0A6S6SFP0</accession>
<dbReference type="EMBL" id="CACVAZ010000037">
    <property type="protein sequence ID" value="CAA6807224.1"/>
    <property type="molecule type" value="Genomic_DNA"/>
</dbReference>
<dbReference type="Gene3D" id="3.30.2310.20">
    <property type="entry name" value="RelE-like"/>
    <property type="match status" value="1"/>
</dbReference>
<dbReference type="SUPFAM" id="SSF143011">
    <property type="entry name" value="RelE-like"/>
    <property type="match status" value="1"/>
</dbReference>